<dbReference type="AlphaFoldDB" id="A0A227KIX4"/>
<reference evidence="10" key="1">
    <citation type="submission" date="2017-05" db="EMBL/GenBank/DDBJ databases">
        <title>Improved OligoMM genomes.</title>
        <authorList>
            <person name="Garzetti D."/>
        </authorList>
    </citation>
    <scope>NUCLEOTIDE SEQUENCE [LARGE SCALE GENOMIC DNA]</scope>
    <source>
        <strain evidence="10">YL45</strain>
    </source>
</reference>
<dbReference type="InterPro" id="IPR038770">
    <property type="entry name" value="Na+/solute_symporter_sf"/>
</dbReference>
<dbReference type="EMBL" id="NHMP01000004">
    <property type="protein sequence ID" value="OXE47723.1"/>
    <property type="molecule type" value="Genomic_DNA"/>
</dbReference>
<dbReference type="PANTHER" id="PTHR36838:SF1">
    <property type="entry name" value="SLR1864 PROTEIN"/>
    <property type="match status" value="1"/>
</dbReference>
<dbReference type="GO" id="GO:0005886">
    <property type="term" value="C:plasma membrane"/>
    <property type="evidence" value="ECO:0007669"/>
    <property type="project" value="UniProtKB-SubCell"/>
</dbReference>
<evidence type="ECO:0000256" key="6">
    <source>
        <dbReference type="ARBA" id="ARBA00022989"/>
    </source>
</evidence>
<feature type="transmembrane region" description="Helical" evidence="8">
    <location>
        <begin position="103"/>
        <end position="121"/>
    </location>
</feature>
<dbReference type="RefSeq" id="WP_066595231.1">
    <property type="nucleotide sequence ID" value="NZ_CAJTBZ010000002.1"/>
</dbReference>
<evidence type="ECO:0000313" key="9">
    <source>
        <dbReference type="EMBL" id="OXE47723.1"/>
    </source>
</evidence>
<feature type="transmembrane region" description="Helical" evidence="8">
    <location>
        <begin position="70"/>
        <end position="91"/>
    </location>
</feature>
<keyword evidence="5 8" id="KW-0812">Transmembrane</keyword>
<keyword evidence="4" id="KW-1003">Cell membrane</keyword>
<feature type="transmembrane region" description="Helical" evidence="8">
    <location>
        <begin position="39"/>
        <end position="58"/>
    </location>
</feature>
<feature type="transmembrane region" description="Helical" evidence="8">
    <location>
        <begin position="300"/>
        <end position="321"/>
    </location>
</feature>
<evidence type="ECO:0000313" key="10">
    <source>
        <dbReference type="Proteomes" id="UP000214610"/>
    </source>
</evidence>
<name>A0A227KIX4_9BURK</name>
<comment type="subcellular location">
    <subcellularLocation>
        <location evidence="1">Cell membrane</location>
        <topology evidence="1">Multi-pass membrane protein</topology>
    </subcellularLocation>
</comment>
<dbReference type="PANTHER" id="PTHR36838">
    <property type="entry name" value="AUXIN EFFLUX CARRIER FAMILY PROTEIN"/>
    <property type="match status" value="1"/>
</dbReference>
<keyword evidence="10" id="KW-1185">Reference proteome</keyword>
<keyword evidence="3" id="KW-0813">Transport</keyword>
<evidence type="ECO:0000256" key="5">
    <source>
        <dbReference type="ARBA" id="ARBA00022692"/>
    </source>
</evidence>
<evidence type="ECO:0000256" key="3">
    <source>
        <dbReference type="ARBA" id="ARBA00022448"/>
    </source>
</evidence>
<proteinExistence type="inferred from homology"/>
<dbReference type="GeneID" id="78362755"/>
<dbReference type="Pfam" id="PF03547">
    <property type="entry name" value="Mem_trans"/>
    <property type="match status" value="2"/>
</dbReference>
<evidence type="ECO:0000256" key="7">
    <source>
        <dbReference type="ARBA" id="ARBA00023136"/>
    </source>
</evidence>
<keyword evidence="6 8" id="KW-1133">Transmembrane helix</keyword>
<evidence type="ECO:0000256" key="1">
    <source>
        <dbReference type="ARBA" id="ARBA00004651"/>
    </source>
</evidence>
<dbReference type="Gene3D" id="1.20.1530.20">
    <property type="match status" value="1"/>
</dbReference>
<accession>A0A227KIX4</accession>
<evidence type="ECO:0000256" key="8">
    <source>
        <dbReference type="SAM" id="Phobius"/>
    </source>
</evidence>
<feature type="transmembrane region" description="Helical" evidence="8">
    <location>
        <begin position="6"/>
        <end position="27"/>
    </location>
</feature>
<keyword evidence="7 8" id="KW-0472">Membrane</keyword>
<comment type="similarity">
    <text evidence="2">Belongs to the auxin efflux carrier (TC 2.A.69) family.</text>
</comment>
<gene>
    <name evidence="9" type="ORF">ADH67_08060</name>
</gene>
<dbReference type="Proteomes" id="UP000214610">
    <property type="component" value="Unassembled WGS sequence"/>
</dbReference>
<sequence length="322" mass="35332">MLASTILQSISALFVLLTIICFGVWLSRKRYFDLPSSRATVSKLVNTSIPCFLFYSVISKFSHDELLNLLTFAGVPFLTVAINYFISLLFIRLGWVRPHLKGTFIAAFSAATVLFVGVPLVSTMYGSDGIPYLLVYFFANCVFIWTVGLFNIQVDGVRKGTGVAPKIISLKGLRMLLSPPLLAFLLGLVVVLSSITVPNFIQVSTRYLGQLTTPLALIFVGITIHQIGVEKLRKMPREVWLVLLSCFVIRPLVMYLCTMSLDMDPLMRKCFILASALPVSSVIAVLSKGYGGDEEFASEAIGASTVGMIVVLPFLLIAVNLI</sequence>
<dbReference type="InterPro" id="IPR004776">
    <property type="entry name" value="Mem_transp_PIN-like"/>
</dbReference>
<feature type="transmembrane region" description="Helical" evidence="8">
    <location>
        <begin position="133"/>
        <end position="152"/>
    </location>
</feature>
<dbReference type="GO" id="GO:0055085">
    <property type="term" value="P:transmembrane transport"/>
    <property type="evidence" value="ECO:0007669"/>
    <property type="project" value="InterPro"/>
</dbReference>
<feature type="transmembrane region" description="Helical" evidence="8">
    <location>
        <begin position="239"/>
        <end position="261"/>
    </location>
</feature>
<evidence type="ECO:0000256" key="2">
    <source>
        <dbReference type="ARBA" id="ARBA00010145"/>
    </source>
</evidence>
<evidence type="ECO:0000256" key="4">
    <source>
        <dbReference type="ARBA" id="ARBA00022475"/>
    </source>
</evidence>
<feature type="transmembrane region" description="Helical" evidence="8">
    <location>
        <begin position="173"/>
        <end position="195"/>
    </location>
</feature>
<organism evidence="9 10">
    <name type="scientific">Turicimonas muris</name>
    <dbReference type="NCBI Taxonomy" id="1796652"/>
    <lineage>
        <taxon>Bacteria</taxon>
        <taxon>Pseudomonadati</taxon>
        <taxon>Pseudomonadota</taxon>
        <taxon>Betaproteobacteria</taxon>
        <taxon>Burkholderiales</taxon>
        <taxon>Sutterellaceae</taxon>
        <taxon>Turicimonas</taxon>
    </lineage>
</organism>
<comment type="caution">
    <text evidence="9">The sequence shown here is derived from an EMBL/GenBank/DDBJ whole genome shotgun (WGS) entry which is preliminary data.</text>
</comment>
<protein>
    <submittedName>
        <fullName evidence="9">Transporter</fullName>
    </submittedName>
</protein>
<feature type="transmembrane region" description="Helical" evidence="8">
    <location>
        <begin position="207"/>
        <end position="227"/>
    </location>
</feature>